<dbReference type="Pfam" id="PF23209">
    <property type="entry name" value="IDM1_C"/>
    <property type="match status" value="1"/>
</dbReference>
<feature type="compositionally biased region" description="Basic and acidic residues" evidence="1">
    <location>
        <begin position="362"/>
        <end position="374"/>
    </location>
</feature>
<feature type="compositionally biased region" description="Low complexity" evidence="1">
    <location>
        <begin position="672"/>
        <end position="686"/>
    </location>
</feature>
<proteinExistence type="predicted"/>
<feature type="compositionally biased region" description="Basic and acidic residues" evidence="1">
    <location>
        <begin position="385"/>
        <end position="397"/>
    </location>
</feature>
<feature type="compositionally biased region" description="Low complexity" evidence="1">
    <location>
        <begin position="515"/>
        <end position="530"/>
    </location>
</feature>
<feature type="compositionally biased region" description="Low complexity" evidence="1">
    <location>
        <begin position="478"/>
        <end position="500"/>
    </location>
</feature>
<dbReference type="EMBL" id="MU069897">
    <property type="protein sequence ID" value="KAF5832100.1"/>
    <property type="molecule type" value="Genomic_DNA"/>
</dbReference>
<feature type="region of interest" description="Disordered" evidence="1">
    <location>
        <begin position="288"/>
        <end position="686"/>
    </location>
</feature>
<name>A0ABQ7GBW8_DUNSA</name>
<reference evidence="3" key="1">
    <citation type="submission" date="2017-08" db="EMBL/GenBank/DDBJ databases">
        <authorList>
            <person name="Polle J.E."/>
            <person name="Barry K."/>
            <person name="Cushman J."/>
            <person name="Schmutz J."/>
            <person name="Tran D."/>
            <person name="Hathwaick L.T."/>
            <person name="Yim W.C."/>
            <person name="Jenkins J."/>
            <person name="Mckie-Krisberg Z.M."/>
            <person name="Prochnik S."/>
            <person name="Lindquist E."/>
            <person name="Dockter R.B."/>
            <person name="Adam C."/>
            <person name="Molina H."/>
            <person name="Bunkerborg J."/>
            <person name="Jin E."/>
            <person name="Buchheim M."/>
            <person name="Magnuson J."/>
        </authorList>
    </citation>
    <scope>NUCLEOTIDE SEQUENCE</scope>
    <source>
        <strain evidence="3">CCAP 19/18</strain>
    </source>
</reference>
<dbReference type="InterPro" id="IPR056511">
    <property type="entry name" value="IDM1_C"/>
</dbReference>
<dbReference type="InterPro" id="IPR016181">
    <property type="entry name" value="Acyl_CoA_acyltransferase"/>
</dbReference>
<feature type="compositionally biased region" description="Low complexity" evidence="1">
    <location>
        <begin position="446"/>
        <end position="469"/>
    </location>
</feature>
<accession>A0ABQ7GBW8</accession>
<evidence type="ECO:0000313" key="3">
    <source>
        <dbReference type="EMBL" id="KAF5832100.1"/>
    </source>
</evidence>
<evidence type="ECO:0000313" key="4">
    <source>
        <dbReference type="Proteomes" id="UP000815325"/>
    </source>
</evidence>
<feature type="domain" description="Increased DNA methylation 1 C-terminal" evidence="2">
    <location>
        <begin position="156"/>
        <end position="259"/>
    </location>
</feature>
<organism evidence="3 4">
    <name type="scientific">Dunaliella salina</name>
    <name type="common">Green alga</name>
    <name type="synonym">Protococcus salinus</name>
    <dbReference type="NCBI Taxonomy" id="3046"/>
    <lineage>
        <taxon>Eukaryota</taxon>
        <taxon>Viridiplantae</taxon>
        <taxon>Chlorophyta</taxon>
        <taxon>core chlorophytes</taxon>
        <taxon>Chlorophyceae</taxon>
        <taxon>CS clade</taxon>
        <taxon>Chlamydomonadales</taxon>
        <taxon>Dunaliellaceae</taxon>
        <taxon>Dunaliella</taxon>
    </lineage>
</organism>
<protein>
    <recommendedName>
        <fullName evidence="2">Increased DNA methylation 1 C-terminal domain-containing protein</fullName>
    </recommendedName>
</protein>
<evidence type="ECO:0000259" key="2">
    <source>
        <dbReference type="Pfam" id="PF23209"/>
    </source>
</evidence>
<dbReference type="CDD" id="cd04301">
    <property type="entry name" value="NAT_SF"/>
    <property type="match status" value="1"/>
</dbReference>
<dbReference type="Gene3D" id="3.40.630.30">
    <property type="match status" value="1"/>
</dbReference>
<dbReference type="Proteomes" id="UP000815325">
    <property type="component" value="Unassembled WGS sequence"/>
</dbReference>
<feature type="compositionally biased region" description="Polar residues" evidence="1">
    <location>
        <begin position="348"/>
        <end position="360"/>
    </location>
</feature>
<sequence>MSTTKGERREWLARSREAINQLPLNELFELPGRPHVVYQIRSYANTGSSLAEAASQARSDMPFLFKAFETGQIGPKRMAKMHGGKPRVATIHEYLDWTITAQSSTEDDELDFGGFRVVVILPRYVSPWPYPGDPGNCEGKKAHPDLGGPLPPFPMLQTHGRPMCAATIRSGPGYLEVPFVATQEHKRGKGYCRCLLEAIEDIARALKLEKLMLCSTNDPIVKSTWHHLNFDFASEEEMEAWDIPHADLVYLQNTTQMHKVLPPAGQYRPIVIKHKDFKQRTYARLDAVVKRPRLHTAPPKKNPPKKPALGKAPAASAAAPTQSTDVPNSQPSKGPPPQQPSHQHAQQEAVQCSQAPSGLSQGKEDPGGASRDGEQGAGSAGGHAESSRGRGLVREEGGDSQLRSRSRSRSSQADGSWLASHRNGGGGDYDGEPVGPAEGVSGSAWSQQPGGTSSQQQTAFGPPGKGRPALLPPPPMPQQLQQQHGQQQQQEQPNAPLQHQAGVKAEPCSEGTDLQGQQGDGQQAQHAVAGPGVGIKSEGVKEEQLGQGPGTNHEHLGVQQHQMHGGDPVQPALAWGGCTGKEAAQEQNGSQGHESGLHTIGNQQGGGHSSGERASANGNSNHVSSVAVGLDSLHHSQQQQQQQQHGSLVAGGMGSLHHSQQQHSGLVAGVGSSHHSQQLLQQQQQQQHAHAIAKQLLASQGAGNGSQVAALVQQQQHLQLQQQQLHQLQLKQADSGAESMQS</sequence>
<feature type="compositionally biased region" description="Low complexity" evidence="1">
    <location>
        <begin position="307"/>
        <end position="320"/>
    </location>
</feature>
<keyword evidence="4" id="KW-1185">Reference proteome</keyword>
<comment type="caution">
    <text evidence="3">The sequence shown here is derived from an EMBL/GenBank/DDBJ whole genome shotgun (WGS) entry which is preliminary data.</text>
</comment>
<evidence type="ECO:0000256" key="1">
    <source>
        <dbReference type="SAM" id="MobiDB-lite"/>
    </source>
</evidence>
<gene>
    <name evidence="3" type="ORF">DUNSADRAFT_12149</name>
</gene>
<dbReference type="SUPFAM" id="SSF55729">
    <property type="entry name" value="Acyl-CoA N-acyltransferases (Nat)"/>
    <property type="match status" value="1"/>
</dbReference>